<gene>
    <name evidence="2" type="ORF">GALL_262330</name>
</gene>
<comment type="caution">
    <text evidence="2">The sequence shown here is derived from an EMBL/GenBank/DDBJ whole genome shotgun (WGS) entry which is preliminary data.</text>
</comment>
<dbReference type="InterPro" id="IPR010985">
    <property type="entry name" value="Ribbon_hlx_hlx"/>
</dbReference>
<feature type="region of interest" description="Disordered" evidence="1">
    <location>
        <begin position="79"/>
        <end position="109"/>
    </location>
</feature>
<evidence type="ECO:0000256" key="1">
    <source>
        <dbReference type="SAM" id="MobiDB-lite"/>
    </source>
</evidence>
<dbReference type="EMBL" id="MLJW01000247">
    <property type="protein sequence ID" value="OIQ91862.1"/>
    <property type="molecule type" value="Genomic_DNA"/>
</dbReference>
<dbReference type="AlphaFoldDB" id="A0A1J5R799"/>
<accession>A0A1J5R799</accession>
<sequence>MAATTTLKLPEELKARIAPLADSSSKTPHAWMIEALEAQARLAEMRQSFIGDALASAAEVDAGGALYAMQDVHEYIISKASGKAAKRPKPASIAKSKPRTSSKTKSRSC</sequence>
<proteinExistence type="predicted"/>
<organism evidence="2">
    <name type="scientific">mine drainage metagenome</name>
    <dbReference type="NCBI Taxonomy" id="410659"/>
    <lineage>
        <taxon>unclassified sequences</taxon>
        <taxon>metagenomes</taxon>
        <taxon>ecological metagenomes</taxon>
    </lineage>
</organism>
<feature type="compositionally biased region" description="Basic residues" evidence="1">
    <location>
        <begin position="96"/>
        <end position="109"/>
    </location>
</feature>
<protein>
    <submittedName>
        <fullName evidence="2">Uncharacterized protein</fullName>
    </submittedName>
</protein>
<evidence type="ECO:0000313" key="2">
    <source>
        <dbReference type="EMBL" id="OIQ91862.1"/>
    </source>
</evidence>
<name>A0A1J5R799_9ZZZZ</name>
<dbReference type="GO" id="GO:0006355">
    <property type="term" value="P:regulation of DNA-templated transcription"/>
    <property type="evidence" value="ECO:0007669"/>
    <property type="project" value="InterPro"/>
</dbReference>
<reference evidence="2" key="1">
    <citation type="submission" date="2016-10" db="EMBL/GenBank/DDBJ databases">
        <title>Sequence of Gallionella enrichment culture.</title>
        <authorList>
            <person name="Poehlein A."/>
            <person name="Muehling M."/>
            <person name="Daniel R."/>
        </authorList>
    </citation>
    <scope>NUCLEOTIDE SEQUENCE</scope>
</reference>
<dbReference type="SUPFAM" id="SSF47598">
    <property type="entry name" value="Ribbon-helix-helix"/>
    <property type="match status" value="1"/>
</dbReference>